<reference evidence="1" key="2">
    <citation type="submission" date="2020-09" db="EMBL/GenBank/DDBJ databases">
        <authorList>
            <person name="Sun Q."/>
            <person name="Zhou Y."/>
        </authorList>
    </citation>
    <scope>NUCLEOTIDE SEQUENCE</scope>
    <source>
        <strain evidence="1">CGMCC 1.15966</strain>
    </source>
</reference>
<dbReference type="InterPro" id="IPR015943">
    <property type="entry name" value="WD40/YVTN_repeat-like_dom_sf"/>
</dbReference>
<evidence type="ECO:0000313" key="1">
    <source>
        <dbReference type="EMBL" id="GGE24130.1"/>
    </source>
</evidence>
<dbReference type="GO" id="GO:0016603">
    <property type="term" value="F:glutaminyl-peptide cyclotransferase activity"/>
    <property type="evidence" value="ECO:0007669"/>
    <property type="project" value="InterPro"/>
</dbReference>
<dbReference type="EMBL" id="BMKM01000005">
    <property type="protein sequence ID" value="GGE24130.1"/>
    <property type="molecule type" value="Genomic_DNA"/>
</dbReference>
<name>A0A8H9G054_9SPHI</name>
<dbReference type="Pfam" id="PF05096">
    <property type="entry name" value="Glu_cyclase_2"/>
    <property type="match status" value="1"/>
</dbReference>
<proteinExistence type="predicted"/>
<evidence type="ECO:0000313" key="2">
    <source>
        <dbReference type="Proteomes" id="UP000614460"/>
    </source>
</evidence>
<dbReference type="SUPFAM" id="SSF50969">
    <property type="entry name" value="YVTN repeat-like/Quinoprotein amine dehydrogenase"/>
    <property type="match status" value="1"/>
</dbReference>
<dbReference type="PANTHER" id="PTHR31270:SF1">
    <property type="entry name" value="GLUTAMINYL-PEPTIDE CYCLOTRANSFERASE"/>
    <property type="match status" value="1"/>
</dbReference>
<comment type="caution">
    <text evidence="1">The sequence shown here is derived from an EMBL/GenBank/DDBJ whole genome shotgun (WGS) entry which is preliminary data.</text>
</comment>
<dbReference type="RefSeq" id="WP_182499179.1">
    <property type="nucleotide sequence ID" value="NZ_BMKM01000005.1"/>
</dbReference>
<gene>
    <name evidence="1" type="ORF">GCM10011516_22180</name>
</gene>
<dbReference type="PROSITE" id="PS51257">
    <property type="entry name" value="PROKAR_LIPOPROTEIN"/>
    <property type="match status" value="1"/>
</dbReference>
<dbReference type="PANTHER" id="PTHR31270">
    <property type="entry name" value="GLUTAMINYL-PEPTIDE CYCLOTRANSFERASE"/>
    <property type="match status" value="1"/>
</dbReference>
<protein>
    <submittedName>
        <fullName evidence="1">Glutamine cyclotransferase</fullName>
    </submittedName>
</protein>
<dbReference type="InterPro" id="IPR011044">
    <property type="entry name" value="Quino_amine_DH_bsu"/>
</dbReference>
<accession>A0A8H9G054</accession>
<organism evidence="1 2">
    <name type="scientific">Sphingobacterium cellulitidis</name>
    <dbReference type="NCBI Taxonomy" id="1768011"/>
    <lineage>
        <taxon>Bacteria</taxon>
        <taxon>Pseudomonadati</taxon>
        <taxon>Bacteroidota</taxon>
        <taxon>Sphingobacteriia</taxon>
        <taxon>Sphingobacteriales</taxon>
        <taxon>Sphingobacteriaceae</taxon>
        <taxon>Sphingobacterium</taxon>
    </lineage>
</organism>
<dbReference type="AlphaFoldDB" id="A0A8H9G054"/>
<dbReference type="Proteomes" id="UP000614460">
    <property type="component" value="Unassembled WGS sequence"/>
</dbReference>
<keyword evidence="2" id="KW-1185">Reference proteome</keyword>
<dbReference type="Gene3D" id="2.130.10.10">
    <property type="entry name" value="YVTN repeat-like/Quinoprotein amine dehydrogenase"/>
    <property type="match status" value="1"/>
</dbReference>
<reference evidence="1" key="1">
    <citation type="journal article" date="2014" name="Int. J. Syst. Evol. Microbiol.">
        <title>Complete genome sequence of Corynebacterium casei LMG S-19264T (=DSM 44701T), isolated from a smear-ripened cheese.</title>
        <authorList>
            <consortium name="US DOE Joint Genome Institute (JGI-PGF)"/>
            <person name="Walter F."/>
            <person name="Albersmeier A."/>
            <person name="Kalinowski J."/>
            <person name="Ruckert C."/>
        </authorList>
    </citation>
    <scope>NUCLEOTIDE SEQUENCE</scope>
    <source>
        <strain evidence="1">CGMCC 1.15966</strain>
    </source>
</reference>
<sequence length="350" mass="39325">MNKKIKLSIQALAIFTISLVIGCKTQQNKVEFVNPTNNSKVLKGEKVQVKLKFPDAGIDSVVYSVDGNVFGRMTDTTAVIFDTDSYNYGNKRLSAKVYYQGKEDIAYSEVLVVPPAPKQYAFEVIGTYPHDQGAFTQGLYYENGTLFETTGQLGESTLRKVELASGKVLQKADLAADEFGEGMTVVGNNMYVLTWQNNKGHVYDKNSFKLLKSFNYQNSKEGWGLTYDGKQFIKSDGTNNLYFLDPKTLAETGVMPVFDDNGPVEKLNELEYIDGKIYANLYYGDRDEMVIIDPNTGIVEGRINFVGLYSDKRAPYDNEMNGIAYKADSKTLLVTGKHWTKLFEVRIKER</sequence>
<dbReference type="Pfam" id="PF17957">
    <property type="entry name" value="Big_7"/>
    <property type="match status" value="1"/>
</dbReference>
<dbReference type="InterPro" id="IPR007788">
    <property type="entry name" value="QCT"/>
</dbReference>